<name>A0A1I3LIH0_9RHOB</name>
<gene>
    <name evidence="7" type="ORF">SAMN04487991_1044</name>
</gene>
<dbReference type="OrthoDB" id="7222937at2"/>
<evidence type="ECO:0000259" key="6">
    <source>
        <dbReference type="PROSITE" id="PS51898"/>
    </source>
</evidence>
<dbReference type="InterPro" id="IPR013762">
    <property type="entry name" value="Integrase-like_cat_sf"/>
</dbReference>
<dbReference type="Proteomes" id="UP000199630">
    <property type="component" value="Unassembled WGS sequence"/>
</dbReference>
<proteinExistence type="inferred from homology"/>
<dbReference type="Gene3D" id="1.10.150.130">
    <property type="match status" value="1"/>
</dbReference>
<dbReference type="AlphaFoldDB" id="A0A1I3LIH0"/>
<evidence type="ECO:0000256" key="4">
    <source>
        <dbReference type="ARBA" id="ARBA00023172"/>
    </source>
</evidence>
<reference evidence="8" key="1">
    <citation type="submission" date="2016-10" db="EMBL/GenBank/DDBJ databases">
        <authorList>
            <person name="Varghese N."/>
            <person name="Submissions S."/>
        </authorList>
    </citation>
    <scope>NUCLEOTIDE SEQUENCE [LARGE SCALE GENOMIC DNA]</scope>
    <source>
        <strain evidence="8">DSM 26471</strain>
    </source>
</reference>
<dbReference type="STRING" id="588602.SAMN04487991_1044"/>
<evidence type="ECO:0000313" key="7">
    <source>
        <dbReference type="EMBL" id="SFI84543.1"/>
    </source>
</evidence>
<feature type="domain" description="Tyr recombinase" evidence="6">
    <location>
        <begin position="315"/>
        <end position="517"/>
    </location>
</feature>
<dbReference type="Gene3D" id="1.10.443.10">
    <property type="entry name" value="Intergrase catalytic core"/>
    <property type="match status" value="1"/>
</dbReference>
<dbReference type="GO" id="GO:0015074">
    <property type="term" value="P:DNA integration"/>
    <property type="evidence" value="ECO:0007669"/>
    <property type="project" value="UniProtKB-KW"/>
</dbReference>
<evidence type="ECO:0000256" key="1">
    <source>
        <dbReference type="ARBA" id="ARBA00008857"/>
    </source>
</evidence>
<dbReference type="InterPro" id="IPR010998">
    <property type="entry name" value="Integrase_recombinase_N"/>
</dbReference>
<evidence type="ECO:0000256" key="3">
    <source>
        <dbReference type="ARBA" id="ARBA00023125"/>
    </source>
</evidence>
<keyword evidence="3" id="KW-0238">DNA-binding</keyword>
<dbReference type="InterPro" id="IPR046668">
    <property type="entry name" value="DUF6538"/>
</dbReference>
<keyword evidence="2" id="KW-0229">DNA integration</keyword>
<dbReference type="GO" id="GO:0006310">
    <property type="term" value="P:DNA recombination"/>
    <property type="evidence" value="ECO:0007669"/>
    <property type="project" value="UniProtKB-KW"/>
</dbReference>
<dbReference type="InterPro" id="IPR002104">
    <property type="entry name" value="Integrase_catalytic"/>
</dbReference>
<dbReference type="InterPro" id="IPR011010">
    <property type="entry name" value="DNA_brk_join_enz"/>
</dbReference>
<dbReference type="GO" id="GO:0003677">
    <property type="term" value="F:DNA binding"/>
    <property type="evidence" value="ECO:0007669"/>
    <property type="project" value="UniProtKB-KW"/>
</dbReference>
<evidence type="ECO:0000313" key="8">
    <source>
        <dbReference type="Proteomes" id="UP000199630"/>
    </source>
</evidence>
<protein>
    <submittedName>
        <fullName evidence="7">Site-specific recombinase XerD</fullName>
    </submittedName>
</protein>
<dbReference type="Pfam" id="PF20172">
    <property type="entry name" value="DUF6538"/>
    <property type="match status" value="1"/>
</dbReference>
<sequence length="525" mass="58848">MAGKVRHLVNRSGRYHARVVVPQHLRGFFSNKWELRTPLGGDYRQALKLLPGAVANHQREIADAERMYAQQTGRNIAPDPRYILTPQQIAHSHYTQRLAFDDELRNDRRYANVGIDDDLVSRLRNAVAGRADDAELSELVGYQVERFRAAGNLAAEIGSDEWRVIARALCSAELEALGRVAERDEGDFTGTPSAPIIRDAQPPQDTPEPVSIKRLWSDYVAMRKQAGSMKDGGKRLTTVIENLRKFLKHDDAAKITRKDVIAWRDDLLKSKSATTVSTVYLSTVRSLLQWAFENERLSENVAATVKQSKQKRVVTREKGYTDTEAVKVLKASRSYEPNEDAWGRVREKPQLVAAKRWVPIICAFTGARVTEITQLRKEDVRQEGDVWVIRITPEAGTVKAGGYRDVPLHPQIVKEGFPAFVEASGNGPLFHNGTDPAKYLQKAVRISNQLSEWLRAEKLTPDDLAQPNHAWRHRLKTQCRELGISDRVADAIQGHAGKTAGDNYGDVTLATKVNAINQLPAYDLT</sequence>
<evidence type="ECO:0000256" key="5">
    <source>
        <dbReference type="SAM" id="MobiDB-lite"/>
    </source>
</evidence>
<feature type="region of interest" description="Disordered" evidence="5">
    <location>
        <begin position="185"/>
        <end position="209"/>
    </location>
</feature>
<dbReference type="SUPFAM" id="SSF56349">
    <property type="entry name" value="DNA breaking-rejoining enzymes"/>
    <property type="match status" value="1"/>
</dbReference>
<dbReference type="PROSITE" id="PS51898">
    <property type="entry name" value="TYR_RECOMBINASE"/>
    <property type="match status" value="1"/>
</dbReference>
<keyword evidence="4" id="KW-0233">DNA recombination</keyword>
<dbReference type="PANTHER" id="PTHR30629:SF2">
    <property type="entry name" value="PROPHAGE INTEGRASE INTS-RELATED"/>
    <property type="match status" value="1"/>
</dbReference>
<dbReference type="InterPro" id="IPR050808">
    <property type="entry name" value="Phage_Integrase"/>
</dbReference>
<comment type="similarity">
    <text evidence="1">Belongs to the 'phage' integrase family.</text>
</comment>
<dbReference type="PANTHER" id="PTHR30629">
    <property type="entry name" value="PROPHAGE INTEGRASE"/>
    <property type="match status" value="1"/>
</dbReference>
<keyword evidence="8" id="KW-1185">Reference proteome</keyword>
<dbReference type="EMBL" id="FORH01000001">
    <property type="protein sequence ID" value="SFI84543.1"/>
    <property type="molecule type" value="Genomic_DNA"/>
</dbReference>
<evidence type="ECO:0000256" key="2">
    <source>
        <dbReference type="ARBA" id="ARBA00022908"/>
    </source>
</evidence>
<accession>A0A1I3LIH0</accession>
<organism evidence="7 8">
    <name type="scientific">Celeribacter neptunius</name>
    <dbReference type="NCBI Taxonomy" id="588602"/>
    <lineage>
        <taxon>Bacteria</taxon>
        <taxon>Pseudomonadati</taxon>
        <taxon>Pseudomonadota</taxon>
        <taxon>Alphaproteobacteria</taxon>
        <taxon>Rhodobacterales</taxon>
        <taxon>Roseobacteraceae</taxon>
        <taxon>Celeribacter</taxon>
    </lineage>
</organism>
<dbReference type="RefSeq" id="WP_090058480.1">
    <property type="nucleotide sequence ID" value="NZ_FORH01000001.1"/>
</dbReference>